<dbReference type="Proteomes" id="UP000549394">
    <property type="component" value="Unassembled WGS sequence"/>
</dbReference>
<accession>A0A7I8W944</accession>
<dbReference type="GO" id="GO:0004930">
    <property type="term" value="F:G protein-coupled receptor activity"/>
    <property type="evidence" value="ECO:0007669"/>
    <property type="project" value="InterPro"/>
</dbReference>
<dbReference type="PRINTS" id="PR00248">
    <property type="entry name" value="GPCRMGR"/>
</dbReference>
<keyword evidence="9" id="KW-1185">Reference proteome</keyword>
<dbReference type="PANTHER" id="PTHR24060">
    <property type="entry name" value="METABOTROPIC GLUTAMATE RECEPTOR"/>
    <property type="match status" value="1"/>
</dbReference>
<keyword evidence="2" id="KW-0812">Transmembrane</keyword>
<reference evidence="8 9" key="1">
    <citation type="submission" date="2020-08" db="EMBL/GenBank/DDBJ databases">
        <authorList>
            <person name="Hejnol A."/>
        </authorList>
    </citation>
    <scope>NUCLEOTIDE SEQUENCE [LARGE SCALE GENOMIC DNA]</scope>
</reference>
<dbReference type="GO" id="GO:0016020">
    <property type="term" value="C:membrane"/>
    <property type="evidence" value="ECO:0007669"/>
    <property type="project" value="UniProtKB-SubCell"/>
</dbReference>
<dbReference type="OrthoDB" id="425344at2759"/>
<dbReference type="Gene3D" id="3.40.50.2300">
    <property type="match status" value="1"/>
</dbReference>
<feature type="domain" description="Receptor ligand binding region" evidence="7">
    <location>
        <begin position="45"/>
        <end position="123"/>
    </location>
</feature>
<gene>
    <name evidence="8" type="ORF">DGYR_LOCUS12167</name>
</gene>
<proteinExistence type="predicted"/>
<comment type="subcellular location">
    <subcellularLocation>
        <location evidence="1">Membrane</location>
        <topology evidence="1">Multi-pass membrane protein</topology>
    </subcellularLocation>
</comment>
<evidence type="ECO:0000256" key="5">
    <source>
        <dbReference type="ARBA" id="ARBA00023170"/>
    </source>
</evidence>
<dbReference type="Pfam" id="PF01094">
    <property type="entry name" value="ANF_receptor"/>
    <property type="match status" value="1"/>
</dbReference>
<evidence type="ECO:0000256" key="6">
    <source>
        <dbReference type="ARBA" id="ARBA00023180"/>
    </source>
</evidence>
<evidence type="ECO:0000259" key="7">
    <source>
        <dbReference type="Pfam" id="PF01094"/>
    </source>
</evidence>
<evidence type="ECO:0000313" key="9">
    <source>
        <dbReference type="Proteomes" id="UP000549394"/>
    </source>
</evidence>
<evidence type="ECO:0000256" key="4">
    <source>
        <dbReference type="ARBA" id="ARBA00023136"/>
    </source>
</evidence>
<sequence>MVLGQQQIANLPGDIFLGGLFPVHKKSDNPGTPCGPIQGERGIQRLEAMFFTLEEINNKQDLLPNITLGARIIDTCSRDTYAVEQSMDFIRASMRSFSCGQSDAQPVAAVIGGSYSSVSIQVVNERK</sequence>
<name>A0A7I8W944_9ANNE</name>
<dbReference type="SUPFAM" id="SSF53822">
    <property type="entry name" value="Periplasmic binding protein-like I"/>
    <property type="match status" value="1"/>
</dbReference>
<evidence type="ECO:0000256" key="2">
    <source>
        <dbReference type="ARBA" id="ARBA00022692"/>
    </source>
</evidence>
<dbReference type="AlphaFoldDB" id="A0A7I8W944"/>
<keyword evidence="4" id="KW-0472">Membrane</keyword>
<evidence type="ECO:0000256" key="1">
    <source>
        <dbReference type="ARBA" id="ARBA00004141"/>
    </source>
</evidence>
<keyword evidence="3" id="KW-1133">Transmembrane helix</keyword>
<dbReference type="InterPro" id="IPR028082">
    <property type="entry name" value="Peripla_BP_I"/>
</dbReference>
<keyword evidence="6" id="KW-0325">Glycoprotein</keyword>
<dbReference type="EMBL" id="CAJFCJ010000022">
    <property type="protein sequence ID" value="CAD5124656.1"/>
    <property type="molecule type" value="Genomic_DNA"/>
</dbReference>
<evidence type="ECO:0000313" key="8">
    <source>
        <dbReference type="EMBL" id="CAD5124656.1"/>
    </source>
</evidence>
<evidence type="ECO:0000256" key="3">
    <source>
        <dbReference type="ARBA" id="ARBA00022989"/>
    </source>
</evidence>
<dbReference type="InterPro" id="IPR001828">
    <property type="entry name" value="ANF_lig-bd_rcpt"/>
</dbReference>
<dbReference type="InterPro" id="IPR000337">
    <property type="entry name" value="GPCR_3"/>
</dbReference>
<keyword evidence="5" id="KW-0675">Receptor</keyword>
<comment type="caution">
    <text evidence="8">The sequence shown here is derived from an EMBL/GenBank/DDBJ whole genome shotgun (WGS) entry which is preliminary data.</text>
</comment>
<protein>
    <recommendedName>
        <fullName evidence="7">Receptor ligand binding region domain-containing protein</fullName>
    </recommendedName>
</protein>
<dbReference type="InterPro" id="IPR050726">
    <property type="entry name" value="mGluR"/>
</dbReference>
<organism evidence="8 9">
    <name type="scientific">Dimorphilus gyrociliatus</name>
    <dbReference type="NCBI Taxonomy" id="2664684"/>
    <lineage>
        <taxon>Eukaryota</taxon>
        <taxon>Metazoa</taxon>
        <taxon>Spiralia</taxon>
        <taxon>Lophotrochozoa</taxon>
        <taxon>Annelida</taxon>
        <taxon>Polychaeta</taxon>
        <taxon>Polychaeta incertae sedis</taxon>
        <taxon>Dinophilidae</taxon>
        <taxon>Dimorphilus</taxon>
    </lineage>
</organism>